<protein>
    <submittedName>
        <fullName evidence="1">Uncharacterized protein</fullName>
    </submittedName>
</protein>
<keyword evidence="2" id="KW-1185">Reference proteome</keyword>
<organism evidence="1 2">
    <name type="scientific">Caenorhabditis briggsae</name>
    <dbReference type="NCBI Taxonomy" id="6238"/>
    <lineage>
        <taxon>Eukaryota</taxon>
        <taxon>Metazoa</taxon>
        <taxon>Ecdysozoa</taxon>
        <taxon>Nematoda</taxon>
        <taxon>Chromadorea</taxon>
        <taxon>Rhabditida</taxon>
        <taxon>Rhabditina</taxon>
        <taxon>Rhabditomorpha</taxon>
        <taxon>Rhabditoidea</taxon>
        <taxon>Rhabditidae</taxon>
        <taxon>Peloderinae</taxon>
        <taxon>Caenorhabditis</taxon>
    </lineage>
</organism>
<dbReference type="Proteomes" id="UP000829354">
    <property type="component" value="Chromosome IV"/>
</dbReference>
<gene>
    <name evidence="1" type="ORF">L5515_011180</name>
</gene>
<reference evidence="1 2" key="1">
    <citation type="submission" date="2022-04" db="EMBL/GenBank/DDBJ databases">
        <title>Chromosome-level reference genomes for two strains of Caenorhabditis briggsae: an improved platform for comparative genomics.</title>
        <authorList>
            <person name="Stevens L."/>
            <person name="Andersen E."/>
        </authorList>
    </citation>
    <scope>NUCLEOTIDE SEQUENCE [LARGE SCALE GENOMIC DNA]</scope>
    <source>
        <strain evidence="1">VX34</strain>
        <tissue evidence="1">Whole-organism</tissue>
    </source>
</reference>
<name>A0AAE9JG21_CAEBR</name>
<dbReference type="AlphaFoldDB" id="A0AAE9JG21"/>
<proteinExistence type="predicted"/>
<evidence type="ECO:0000313" key="1">
    <source>
        <dbReference type="EMBL" id="UMM28262.1"/>
    </source>
</evidence>
<dbReference type="EMBL" id="CP092623">
    <property type="protein sequence ID" value="UMM28262.1"/>
    <property type="molecule type" value="Genomic_DNA"/>
</dbReference>
<evidence type="ECO:0000313" key="2">
    <source>
        <dbReference type="Proteomes" id="UP000829354"/>
    </source>
</evidence>
<accession>A0AAE9JG21</accession>
<sequence length="130" mass="14990">MQSITKLSILPKFIKNTVLRCLKNGGTEIDLGFCLNCNFYSDKLEICISCELKQRNSALHYKPGLQETQLQFNYDGLATLPMRWQCEECEKKASGKLDAPIFRKFEAGKKERRTDSWMQSSEKQIRETTG</sequence>